<dbReference type="GO" id="GO:0005737">
    <property type="term" value="C:cytoplasm"/>
    <property type="evidence" value="ECO:0007669"/>
    <property type="project" value="UniProtKB-SubCell"/>
</dbReference>
<reference evidence="12" key="1">
    <citation type="submission" date="2019-02" db="EMBL/GenBank/DDBJ databases">
        <title>A novel Candidatus Liberibacter species associated with the New Zealand native fuchsia psyllid, Ctenarytaina fuchsiae.</title>
        <authorList>
            <person name="Thompson S.M."/>
            <person name="Jorgensen N."/>
            <person name="David C."/>
            <person name="Bulman S.R."/>
            <person name="Smith G.R."/>
        </authorList>
    </citation>
    <scope>NUCLEOTIDE SEQUENCE</scope>
    <source>
        <strain evidence="12">Oxford</strain>
    </source>
</reference>
<gene>
    <name evidence="9 12" type="primary">recF</name>
    <name evidence="12" type="ORF">EU981_01160</name>
</gene>
<dbReference type="HAMAP" id="MF_00365">
    <property type="entry name" value="RecF"/>
    <property type="match status" value="1"/>
</dbReference>
<keyword evidence="9 10" id="KW-0227">DNA damage</keyword>
<dbReference type="EMBL" id="SEOL01000001">
    <property type="protein sequence ID" value="MBL0848700.1"/>
    <property type="molecule type" value="Genomic_DNA"/>
</dbReference>
<organism evidence="12 13">
    <name type="scientific">Candidatus Liberibacter ctenarytainae</name>
    <dbReference type="NCBI Taxonomy" id="2020335"/>
    <lineage>
        <taxon>Bacteria</taxon>
        <taxon>Pseudomonadati</taxon>
        <taxon>Pseudomonadota</taxon>
        <taxon>Alphaproteobacteria</taxon>
        <taxon>Hyphomicrobiales</taxon>
        <taxon>Rhizobiaceae</taxon>
        <taxon>Liberibacter</taxon>
    </lineage>
</organism>
<evidence type="ECO:0000256" key="2">
    <source>
        <dbReference type="ARBA" id="ARBA00008016"/>
    </source>
</evidence>
<dbReference type="PANTHER" id="PTHR32182">
    <property type="entry name" value="DNA REPLICATION AND REPAIR PROTEIN RECF"/>
    <property type="match status" value="1"/>
</dbReference>
<evidence type="ECO:0000256" key="1">
    <source>
        <dbReference type="ARBA" id="ARBA00004496"/>
    </source>
</evidence>
<keyword evidence="4 9" id="KW-0963">Cytoplasm</keyword>
<keyword evidence="9 10" id="KW-0742">SOS response</keyword>
<dbReference type="Gene3D" id="3.40.50.300">
    <property type="entry name" value="P-loop containing nucleotide triphosphate hydrolases"/>
    <property type="match status" value="1"/>
</dbReference>
<name>A0A937ABI2_9HYPH</name>
<keyword evidence="7 9" id="KW-0067">ATP-binding</keyword>
<dbReference type="NCBIfam" id="TIGR00611">
    <property type="entry name" value="recf"/>
    <property type="match status" value="1"/>
</dbReference>
<sequence>MVNNSRIKSLILSEFRNYSSLQLEFDSQQTIFIGDNGAGKTNILEAISFLSPGRGLRCVSYSDVTRIRSSSFFSTRASIEGMEGLVDISIKLESKDNRKVRCLQINDVAMRVIDELNNHLRVSWLVPAMDRIFSGPSTERRRFLDRMVLSFDPRHRRRMIDFERLMRGRNRLLSEGYFDPSWCSSIELQMAELGVDIAVARIDMVEKLSSIIFKYIQQEGFPCVELNLVGFLDNYPNNSLPDLKQEYARVLLEGRKLDSISGRTLTGPHRSDFVVNYRDKDVKIAHASTGEQKVVLIGIFLAHARLISNITGFAPILLLDEIAAHLDKNRRNSLFQIVKDMGSQTFITGTDSAMFSSLTETAKFIRISSNQACYL</sequence>
<feature type="domain" description="RecF/RecN/SMC N-terminal" evidence="11">
    <location>
        <begin position="7"/>
        <end position="362"/>
    </location>
</feature>
<evidence type="ECO:0000256" key="8">
    <source>
        <dbReference type="ARBA" id="ARBA00023125"/>
    </source>
</evidence>
<keyword evidence="9 10" id="KW-0234">DNA repair</keyword>
<dbReference type="InterPro" id="IPR003395">
    <property type="entry name" value="RecF/RecN/SMC_N"/>
</dbReference>
<dbReference type="InterPro" id="IPR001238">
    <property type="entry name" value="DNA-binding_RecF"/>
</dbReference>
<dbReference type="PROSITE" id="PS00617">
    <property type="entry name" value="RECF_1"/>
    <property type="match status" value="1"/>
</dbReference>
<dbReference type="GO" id="GO:0009432">
    <property type="term" value="P:SOS response"/>
    <property type="evidence" value="ECO:0007669"/>
    <property type="project" value="UniProtKB-UniRule"/>
</dbReference>
<dbReference type="Proteomes" id="UP000736856">
    <property type="component" value="Unassembled WGS sequence"/>
</dbReference>
<evidence type="ECO:0000313" key="12">
    <source>
        <dbReference type="EMBL" id="MBL0848700.1"/>
    </source>
</evidence>
<feature type="binding site" evidence="9">
    <location>
        <begin position="34"/>
        <end position="41"/>
    </location>
    <ligand>
        <name>ATP</name>
        <dbReference type="ChEBI" id="CHEBI:30616"/>
    </ligand>
</feature>
<evidence type="ECO:0000256" key="9">
    <source>
        <dbReference type="HAMAP-Rule" id="MF_00365"/>
    </source>
</evidence>
<accession>A0A937ABI2</accession>
<evidence type="ECO:0000256" key="4">
    <source>
        <dbReference type="ARBA" id="ARBA00022490"/>
    </source>
</evidence>
<dbReference type="AlphaFoldDB" id="A0A937ABI2"/>
<dbReference type="Pfam" id="PF02463">
    <property type="entry name" value="SMC_N"/>
    <property type="match status" value="1"/>
</dbReference>
<keyword evidence="8 9" id="KW-0238">DNA-binding</keyword>
<dbReference type="PROSITE" id="PS00618">
    <property type="entry name" value="RECF_2"/>
    <property type="match status" value="1"/>
</dbReference>
<comment type="caution">
    <text evidence="12">The sequence shown here is derived from an EMBL/GenBank/DDBJ whole genome shotgun (WGS) entry which is preliminary data.</text>
</comment>
<dbReference type="Gene3D" id="1.20.1050.90">
    <property type="entry name" value="RecF/RecN/SMC, N-terminal domain"/>
    <property type="match status" value="1"/>
</dbReference>
<dbReference type="GO" id="GO:0003697">
    <property type="term" value="F:single-stranded DNA binding"/>
    <property type="evidence" value="ECO:0007669"/>
    <property type="project" value="UniProtKB-UniRule"/>
</dbReference>
<keyword evidence="6 9" id="KW-0547">Nucleotide-binding</keyword>
<dbReference type="GO" id="GO:0006302">
    <property type="term" value="P:double-strand break repair"/>
    <property type="evidence" value="ECO:0007669"/>
    <property type="project" value="TreeGrafter"/>
</dbReference>
<evidence type="ECO:0000256" key="6">
    <source>
        <dbReference type="ARBA" id="ARBA00022741"/>
    </source>
</evidence>
<comment type="similarity">
    <text evidence="2 9 10">Belongs to the RecF family.</text>
</comment>
<evidence type="ECO:0000256" key="5">
    <source>
        <dbReference type="ARBA" id="ARBA00022705"/>
    </source>
</evidence>
<dbReference type="SUPFAM" id="SSF52540">
    <property type="entry name" value="P-loop containing nucleoside triphosphate hydrolases"/>
    <property type="match status" value="1"/>
</dbReference>
<dbReference type="InterPro" id="IPR018078">
    <property type="entry name" value="DNA-binding_RecF_CS"/>
</dbReference>
<evidence type="ECO:0000259" key="11">
    <source>
        <dbReference type="Pfam" id="PF02463"/>
    </source>
</evidence>
<proteinExistence type="inferred from homology"/>
<evidence type="ECO:0000313" key="13">
    <source>
        <dbReference type="Proteomes" id="UP000736856"/>
    </source>
</evidence>
<dbReference type="InterPro" id="IPR027417">
    <property type="entry name" value="P-loop_NTPase"/>
</dbReference>
<dbReference type="InterPro" id="IPR042174">
    <property type="entry name" value="RecF_2"/>
</dbReference>
<evidence type="ECO:0000256" key="7">
    <source>
        <dbReference type="ARBA" id="ARBA00022840"/>
    </source>
</evidence>
<evidence type="ECO:0000256" key="3">
    <source>
        <dbReference type="ARBA" id="ARBA00020170"/>
    </source>
</evidence>
<comment type="function">
    <text evidence="9 10">The RecF protein is involved in DNA metabolism; it is required for DNA replication and normal SOS inducibility. RecF binds preferentially to single-stranded, linear DNA. It also seems to bind ATP.</text>
</comment>
<dbReference type="GO" id="GO:0006260">
    <property type="term" value="P:DNA replication"/>
    <property type="evidence" value="ECO:0007669"/>
    <property type="project" value="UniProtKB-UniRule"/>
</dbReference>
<dbReference type="PANTHER" id="PTHR32182:SF0">
    <property type="entry name" value="DNA REPLICATION AND REPAIR PROTEIN RECF"/>
    <property type="match status" value="1"/>
</dbReference>
<comment type="subcellular location">
    <subcellularLocation>
        <location evidence="1 9 10">Cytoplasm</location>
    </subcellularLocation>
</comment>
<evidence type="ECO:0000256" key="10">
    <source>
        <dbReference type="RuleBase" id="RU000578"/>
    </source>
</evidence>
<protein>
    <recommendedName>
        <fullName evidence="3 9">DNA replication and repair protein RecF</fullName>
    </recommendedName>
</protein>
<dbReference type="GO" id="GO:0000731">
    <property type="term" value="P:DNA synthesis involved in DNA repair"/>
    <property type="evidence" value="ECO:0007669"/>
    <property type="project" value="TreeGrafter"/>
</dbReference>
<dbReference type="GO" id="GO:0005524">
    <property type="term" value="F:ATP binding"/>
    <property type="evidence" value="ECO:0007669"/>
    <property type="project" value="UniProtKB-UniRule"/>
</dbReference>
<keyword evidence="5 9" id="KW-0235">DNA replication</keyword>